<keyword evidence="3 9" id="KW-0347">Helicase</keyword>
<sequence>MELSKDKEEILNEIDINKCFLITGSAGTGKTTLGCMIGNKLSNKINKNQRILYLTFSNLAKYQISDRLNELIKKNVIDKQLMKIVEVNNYHSLWWNLICRYKGFLNIPEDPILLTDEELEIQSQEELENLKANLKIPSDYITNNGTINKNKKDSLLHILKGSALIYNDYGPENFGENGRKFKGKMDFLNEISNIIMSRNRKGIFSHNETIYWVNKLLLRHPNILSILRAKYPIIIIDEFQDSDIAQWEIIKMIEPKTLIAMGDAAQTIHKWRGADPERFNQLETFSKDIYKAYIHKELIKKHRSNIDFSNINNLNQRSLKINIFDTVKHNKAKYKTKLEVKKSIFKKLNSYKSIAVLCLENKQANEITSFIRKKNTFNSGGCFKGLSCRRIGSNYSPYEQAKSICINLINMKELSTSKIANEIVNKIFFPLSLHKVSNRSRKDIYIKRWTDANNVYTKIKKDFIQGLNLFIDLCFKEEKRNSYICDRMTLSCISYVKHKLIIYSNNLINGDLLEKRAIINNIILQYEVICKNKFNSDISVMTVHQSKGREFDFVIIPWFADIPWESINYGYQWDMNNDEHQNLFHTACTRAKKEVEIIYPKNNFAL</sequence>
<proteinExistence type="predicted"/>
<feature type="binding site" evidence="9">
    <location>
        <begin position="24"/>
        <end position="31"/>
    </location>
    <ligand>
        <name>ATP</name>
        <dbReference type="ChEBI" id="CHEBI:30616"/>
    </ligand>
</feature>
<dbReference type="GO" id="GO:0003677">
    <property type="term" value="F:DNA binding"/>
    <property type="evidence" value="ECO:0007669"/>
    <property type="project" value="InterPro"/>
</dbReference>
<evidence type="ECO:0000313" key="11">
    <source>
        <dbReference type="EMBL" id="SFL74923.1"/>
    </source>
</evidence>
<dbReference type="PANTHER" id="PTHR11070">
    <property type="entry name" value="UVRD / RECB / PCRA DNA HELICASE FAMILY MEMBER"/>
    <property type="match status" value="1"/>
</dbReference>
<dbReference type="Gene3D" id="3.40.50.300">
    <property type="entry name" value="P-loop containing nucleotide triphosphate hydrolases"/>
    <property type="match status" value="2"/>
</dbReference>
<keyword evidence="2 9" id="KW-0378">Hydrolase</keyword>
<comment type="catalytic activity">
    <reaction evidence="6">
        <text>Couples ATP hydrolysis with the unwinding of duplex DNA by translocating in the 3'-5' direction.</text>
        <dbReference type="EC" id="5.6.2.4"/>
    </reaction>
</comment>
<protein>
    <recommendedName>
        <fullName evidence="7">DNA 3'-5' helicase</fullName>
        <ecNumber evidence="7">5.6.2.4</ecNumber>
    </recommendedName>
</protein>
<evidence type="ECO:0000256" key="6">
    <source>
        <dbReference type="ARBA" id="ARBA00034617"/>
    </source>
</evidence>
<evidence type="ECO:0000256" key="3">
    <source>
        <dbReference type="ARBA" id="ARBA00022806"/>
    </source>
</evidence>
<evidence type="ECO:0000256" key="7">
    <source>
        <dbReference type="ARBA" id="ARBA00034808"/>
    </source>
</evidence>
<evidence type="ECO:0000313" key="12">
    <source>
        <dbReference type="Proteomes" id="UP000199006"/>
    </source>
</evidence>
<dbReference type="GO" id="GO:0016887">
    <property type="term" value="F:ATP hydrolysis activity"/>
    <property type="evidence" value="ECO:0007669"/>
    <property type="project" value="RHEA"/>
</dbReference>
<keyword evidence="4 9" id="KW-0067">ATP-binding</keyword>
<dbReference type="PANTHER" id="PTHR11070:SF3">
    <property type="entry name" value="DNA 3'-5' HELICASE"/>
    <property type="match status" value="1"/>
</dbReference>
<dbReference type="InterPro" id="IPR027417">
    <property type="entry name" value="P-loop_NTPase"/>
</dbReference>
<dbReference type="EC" id="5.6.2.4" evidence="7"/>
<keyword evidence="1 9" id="KW-0547">Nucleotide-binding</keyword>
<dbReference type="GO" id="GO:0000725">
    <property type="term" value="P:recombinational repair"/>
    <property type="evidence" value="ECO:0007669"/>
    <property type="project" value="TreeGrafter"/>
</dbReference>
<keyword evidence="12" id="KW-1185">Reference proteome</keyword>
<dbReference type="RefSeq" id="WP_089862007.1">
    <property type="nucleotide sequence ID" value="NZ_FOTI01000029.1"/>
</dbReference>
<dbReference type="EMBL" id="FOTI01000029">
    <property type="protein sequence ID" value="SFL74923.1"/>
    <property type="molecule type" value="Genomic_DNA"/>
</dbReference>
<evidence type="ECO:0000256" key="1">
    <source>
        <dbReference type="ARBA" id="ARBA00022741"/>
    </source>
</evidence>
<dbReference type="SUPFAM" id="SSF52540">
    <property type="entry name" value="P-loop containing nucleoside triphosphate hydrolases"/>
    <property type="match status" value="1"/>
</dbReference>
<dbReference type="InterPro" id="IPR000212">
    <property type="entry name" value="DNA_helicase_UvrD/REP"/>
</dbReference>
<evidence type="ECO:0000256" key="2">
    <source>
        <dbReference type="ARBA" id="ARBA00022801"/>
    </source>
</evidence>
<comment type="catalytic activity">
    <reaction evidence="8">
        <text>ATP + H2O = ADP + phosphate + H(+)</text>
        <dbReference type="Rhea" id="RHEA:13065"/>
        <dbReference type="ChEBI" id="CHEBI:15377"/>
        <dbReference type="ChEBI" id="CHEBI:15378"/>
        <dbReference type="ChEBI" id="CHEBI:30616"/>
        <dbReference type="ChEBI" id="CHEBI:43474"/>
        <dbReference type="ChEBI" id="CHEBI:456216"/>
        <dbReference type="EC" id="5.6.2.4"/>
    </reaction>
</comment>
<evidence type="ECO:0000256" key="9">
    <source>
        <dbReference type="PROSITE-ProRule" id="PRU00560"/>
    </source>
</evidence>
<dbReference type="InterPro" id="IPR014017">
    <property type="entry name" value="DNA_helicase_UvrD-like_C"/>
</dbReference>
<evidence type="ECO:0000256" key="8">
    <source>
        <dbReference type="ARBA" id="ARBA00048988"/>
    </source>
</evidence>
<dbReference type="Pfam" id="PF00580">
    <property type="entry name" value="UvrD-helicase"/>
    <property type="match status" value="1"/>
</dbReference>
<dbReference type="InterPro" id="IPR014016">
    <property type="entry name" value="UvrD-like_ATP-bd"/>
</dbReference>
<dbReference type="AlphaFoldDB" id="A0A1I4K8M6"/>
<gene>
    <name evidence="11" type="ORF">SAMN02983006_01933</name>
</gene>
<dbReference type="Pfam" id="PF13361">
    <property type="entry name" value="UvrD_C"/>
    <property type="match status" value="1"/>
</dbReference>
<evidence type="ECO:0000256" key="5">
    <source>
        <dbReference type="ARBA" id="ARBA00023235"/>
    </source>
</evidence>
<reference evidence="11 12" key="1">
    <citation type="submission" date="2016-10" db="EMBL/GenBank/DDBJ databases">
        <authorList>
            <person name="de Groot N.N."/>
        </authorList>
    </citation>
    <scope>NUCLEOTIDE SEQUENCE [LARGE SCALE GENOMIC DNA]</scope>
    <source>
        <strain evidence="11 12">ATCC 51327</strain>
    </source>
</reference>
<dbReference type="Proteomes" id="UP000199006">
    <property type="component" value="Unassembled WGS sequence"/>
</dbReference>
<organism evidence="11 12">
    <name type="scientific">Halanaerobium salsuginis</name>
    <dbReference type="NCBI Taxonomy" id="29563"/>
    <lineage>
        <taxon>Bacteria</taxon>
        <taxon>Bacillati</taxon>
        <taxon>Bacillota</taxon>
        <taxon>Clostridia</taxon>
        <taxon>Halanaerobiales</taxon>
        <taxon>Halanaerobiaceae</taxon>
        <taxon>Halanaerobium</taxon>
    </lineage>
</organism>
<dbReference type="STRING" id="29563.SAMN02983006_01933"/>
<dbReference type="GO" id="GO:0005829">
    <property type="term" value="C:cytosol"/>
    <property type="evidence" value="ECO:0007669"/>
    <property type="project" value="TreeGrafter"/>
</dbReference>
<name>A0A1I4K8M6_9FIRM</name>
<dbReference type="GO" id="GO:0005524">
    <property type="term" value="F:ATP binding"/>
    <property type="evidence" value="ECO:0007669"/>
    <property type="project" value="UniProtKB-UniRule"/>
</dbReference>
<dbReference type="PROSITE" id="PS51198">
    <property type="entry name" value="UVRD_HELICASE_ATP_BIND"/>
    <property type="match status" value="1"/>
</dbReference>
<keyword evidence="5" id="KW-0413">Isomerase</keyword>
<dbReference type="OrthoDB" id="9810135at2"/>
<evidence type="ECO:0000259" key="10">
    <source>
        <dbReference type="PROSITE" id="PS51198"/>
    </source>
</evidence>
<accession>A0A1I4K8M6</accession>
<feature type="domain" description="UvrD-like helicase ATP-binding" evidence="10">
    <location>
        <begin position="3"/>
        <end position="305"/>
    </location>
</feature>
<evidence type="ECO:0000256" key="4">
    <source>
        <dbReference type="ARBA" id="ARBA00022840"/>
    </source>
</evidence>
<dbReference type="GO" id="GO:0043138">
    <property type="term" value="F:3'-5' DNA helicase activity"/>
    <property type="evidence" value="ECO:0007669"/>
    <property type="project" value="UniProtKB-EC"/>
</dbReference>